<feature type="binding site" evidence="4">
    <location>
        <position position="156"/>
    </location>
    <ligand>
        <name>Mg(2+)</name>
        <dbReference type="ChEBI" id="CHEBI:18420"/>
    </ligand>
</feature>
<comment type="catalytic activity">
    <reaction evidence="4">
        <text>5-hydroxyuridine(34) in tRNA + S-adenosyl-L-methionine = 5-methoxyuridine(34) in tRNA + S-adenosyl-L-homocysteine + H(+)</text>
        <dbReference type="Rhea" id="RHEA:60524"/>
        <dbReference type="Rhea" id="RHEA-COMP:13381"/>
        <dbReference type="Rhea" id="RHEA-COMP:15591"/>
        <dbReference type="ChEBI" id="CHEBI:15378"/>
        <dbReference type="ChEBI" id="CHEBI:57856"/>
        <dbReference type="ChEBI" id="CHEBI:59789"/>
        <dbReference type="ChEBI" id="CHEBI:136877"/>
        <dbReference type="ChEBI" id="CHEBI:143860"/>
    </reaction>
</comment>
<feature type="binding site" evidence="4">
    <location>
        <position position="130"/>
    </location>
    <ligand>
        <name>S-adenosyl-L-methionine</name>
        <dbReference type="ChEBI" id="CHEBI:59789"/>
    </ligand>
</feature>
<proteinExistence type="inferred from homology"/>
<keyword evidence="4" id="KW-0819">tRNA processing</keyword>
<dbReference type="GO" id="GO:0000287">
    <property type="term" value="F:magnesium ion binding"/>
    <property type="evidence" value="ECO:0007669"/>
    <property type="project" value="UniProtKB-UniRule"/>
</dbReference>
<feature type="binding site" evidence="4">
    <location>
        <begin position="110"/>
        <end position="111"/>
    </location>
    <ligand>
        <name>S-adenosyl-L-methionine</name>
        <dbReference type="ChEBI" id="CHEBI:59789"/>
    </ligand>
</feature>
<keyword evidence="4" id="KW-0479">Metal-binding</keyword>
<dbReference type="SUPFAM" id="SSF53335">
    <property type="entry name" value="S-adenosyl-L-methionine-dependent methyltransferases"/>
    <property type="match status" value="1"/>
</dbReference>
<keyword evidence="3 4" id="KW-0949">S-adenosyl-L-methionine</keyword>
<dbReference type="GO" id="GO:0008171">
    <property type="term" value="F:O-methyltransferase activity"/>
    <property type="evidence" value="ECO:0007669"/>
    <property type="project" value="InterPro"/>
</dbReference>
<dbReference type="EMBL" id="JAMQKC010000001">
    <property type="protein sequence ID" value="MDC3415610.1"/>
    <property type="molecule type" value="Genomic_DNA"/>
</dbReference>
<feature type="binding site" evidence="4">
    <location>
        <position position="65"/>
    </location>
    <ligand>
        <name>S-adenosyl-L-methionine</name>
        <dbReference type="ChEBI" id="CHEBI:59789"/>
    </ligand>
</feature>
<dbReference type="HAMAP" id="MF_02217">
    <property type="entry name" value="TrmR_methyltr"/>
    <property type="match status" value="1"/>
</dbReference>
<evidence type="ECO:0000256" key="2">
    <source>
        <dbReference type="ARBA" id="ARBA00022679"/>
    </source>
</evidence>
<keyword evidence="6" id="KW-1185">Reference proteome</keyword>
<reference evidence="5" key="1">
    <citation type="submission" date="2022-06" db="EMBL/GenBank/DDBJ databases">
        <title>Aquibacillus sp. a new bacterium isolated from soil saline samples.</title>
        <authorList>
            <person name="Galisteo C."/>
            <person name="De La Haba R."/>
            <person name="Sanchez-Porro C."/>
            <person name="Ventosa A."/>
        </authorList>
    </citation>
    <scope>NUCLEOTIDE SEQUENCE</scope>
    <source>
        <strain evidence="5">3ASR75-54</strain>
    </source>
</reference>
<protein>
    <recommendedName>
        <fullName evidence="4">tRNA 5-hydroxyuridine methyltransferase</fullName>
        <ecNumber evidence="4">2.1.1.-</ecNumber>
    </recommendedName>
    <alternativeName>
        <fullName evidence="4">ho5U methyltransferase</fullName>
    </alternativeName>
</protein>
<dbReference type="Pfam" id="PF01596">
    <property type="entry name" value="Methyltransf_3"/>
    <property type="match status" value="1"/>
</dbReference>
<organism evidence="5 6">
    <name type="scientific">Aquibacillus salsiterrae</name>
    <dbReference type="NCBI Taxonomy" id="2950439"/>
    <lineage>
        <taxon>Bacteria</taxon>
        <taxon>Bacillati</taxon>
        <taxon>Bacillota</taxon>
        <taxon>Bacilli</taxon>
        <taxon>Bacillales</taxon>
        <taxon>Bacillaceae</taxon>
        <taxon>Aquibacillus</taxon>
    </lineage>
</organism>
<keyword evidence="2 4" id="KW-0808">Transferase</keyword>
<dbReference type="InterPro" id="IPR029063">
    <property type="entry name" value="SAM-dependent_MTases_sf"/>
</dbReference>
<feature type="binding site" evidence="4">
    <location>
        <position position="157"/>
    </location>
    <ligand>
        <name>Mg(2+)</name>
        <dbReference type="ChEBI" id="CHEBI:18420"/>
    </ligand>
</feature>
<evidence type="ECO:0000256" key="4">
    <source>
        <dbReference type="HAMAP-Rule" id="MF_02217"/>
    </source>
</evidence>
<sequence length="218" mass="24945">MDDQLHAYLMQTRGTNKTWVARLEKYAADNQVPIMEPLAVDFLMQLIRIKKPKRILEIGTAIGYSALQMVEAYENTSIVTIERDEIRYKEAINNINELNKQNQITVLFGDALNLSEQVKAMGPFDLLFIDAAKGQYQHFFDMYTKFLTDDALIVSDNVLFKGLVFDESTDNKRLKKIAAKVRQYNDWLVDHPSYKTTIVPIGDGVAISVKEKDKSEES</sequence>
<keyword evidence="1 4" id="KW-0489">Methyltransferase</keyword>
<comment type="subunit">
    <text evidence="4">Homodimer.</text>
</comment>
<name>A0A9X3WAJ0_9BACI</name>
<dbReference type="InterPro" id="IPR050362">
    <property type="entry name" value="Cation-dep_OMT"/>
</dbReference>
<feature type="binding site" evidence="4">
    <location>
        <position position="130"/>
    </location>
    <ligand>
        <name>Mg(2+)</name>
        <dbReference type="ChEBI" id="CHEBI:18420"/>
    </ligand>
</feature>
<dbReference type="AlphaFoldDB" id="A0A9X3WAJ0"/>
<comment type="caution">
    <text evidence="5">The sequence shown here is derived from an EMBL/GenBank/DDBJ whole genome shotgun (WGS) entry which is preliminary data.</text>
</comment>
<dbReference type="GO" id="GO:0016300">
    <property type="term" value="F:tRNA (uridine) methyltransferase activity"/>
    <property type="evidence" value="ECO:0007669"/>
    <property type="project" value="UniProtKB-UniRule"/>
</dbReference>
<dbReference type="InterPro" id="IPR043675">
    <property type="entry name" value="TrmR_methyltr"/>
</dbReference>
<evidence type="ECO:0000313" key="6">
    <source>
        <dbReference type="Proteomes" id="UP001145069"/>
    </source>
</evidence>
<dbReference type="PROSITE" id="PS51682">
    <property type="entry name" value="SAM_OMT_I"/>
    <property type="match status" value="1"/>
</dbReference>
<dbReference type="PANTHER" id="PTHR10509">
    <property type="entry name" value="O-METHYLTRANSFERASE-RELATED"/>
    <property type="match status" value="1"/>
</dbReference>
<evidence type="ECO:0000256" key="1">
    <source>
        <dbReference type="ARBA" id="ARBA00022603"/>
    </source>
</evidence>
<accession>A0A9X3WAJ0</accession>
<evidence type="ECO:0000256" key="3">
    <source>
        <dbReference type="ARBA" id="ARBA00022691"/>
    </source>
</evidence>
<evidence type="ECO:0000313" key="5">
    <source>
        <dbReference type="EMBL" id="MDC3415610.1"/>
    </source>
</evidence>
<dbReference type="EC" id="2.1.1.-" evidence="4"/>
<dbReference type="InterPro" id="IPR002935">
    <property type="entry name" value="SAM_O-MeTrfase"/>
</dbReference>
<dbReference type="Proteomes" id="UP001145069">
    <property type="component" value="Unassembled WGS sequence"/>
</dbReference>
<feature type="binding site" evidence="4">
    <location>
        <position position="82"/>
    </location>
    <ligand>
        <name>S-adenosyl-L-methionine</name>
        <dbReference type="ChEBI" id="CHEBI:59789"/>
    </ligand>
</feature>
<dbReference type="PANTHER" id="PTHR10509:SF14">
    <property type="entry name" value="CAFFEOYL-COA O-METHYLTRANSFERASE 3-RELATED"/>
    <property type="match status" value="1"/>
</dbReference>
<feature type="binding site" evidence="4">
    <location>
        <position position="35"/>
    </location>
    <ligand>
        <name>S-adenosyl-L-methionine</name>
        <dbReference type="ChEBI" id="CHEBI:59789"/>
    </ligand>
</feature>
<dbReference type="CDD" id="cd02440">
    <property type="entry name" value="AdoMet_MTases"/>
    <property type="match status" value="1"/>
</dbReference>
<gene>
    <name evidence="4" type="primary">trmR</name>
    <name evidence="5" type="ORF">NC799_01625</name>
</gene>
<dbReference type="GO" id="GO:0008757">
    <property type="term" value="F:S-adenosylmethionine-dependent methyltransferase activity"/>
    <property type="evidence" value="ECO:0007669"/>
    <property type="project" value="TreeGrafter"/>
</dbReference>
<dbReference type="Gene3D" id="3.40.50.150">
    <property type="entry name" value="Vaccinia Virus protein VP39"/>
    <property type="match status" value="1"/>
</dbReference>
<comment type="function">
    <text evidence="4">Catalyzes the methylation of 5-hydroxyuridine (ho5U) to form 5-methoxyuridine (mo5U) at position 34 in tRNAs.</text>
</comment>
<dbReference type="RefSeq" id="WP_272444567.1">
    <property type="nucleotide sequence ID" value="NZ_JAMQKC010000001.1"/>
</dbReference>
<keyword evidence="4" id="KW-0460">Magnesium</keyword>
<comment type="similarity">
    <text evidence="4">Belongs to the class I-like SAM-binding methyltransferase superfamily. Cation-dependent O-methyltransferase family.</text>
</comment>
<dbReference type="GO" id="GO:0030488">
    <property type="term" value="P:tRNA methylation"/>
    <property type="evidence" value="ECO:0007669"/>
    <property type="project" value="UniProtKB-UniRule"/>
</dbReference>